<evidence type="ECO:0000313" key="2">
    <source>
        <dbReference type="Proteomes" id="UP000321484"/>
    </source>
</evidence>
<dbReference type="OrthoDB" id="4196334at2"/>
<dbReference type="Proteomes" id="UP000321484">
    <property type="component" value="Unassembled WGS sequence"/>
</dbReference>
<evidence type="ECO:0000313" key="1">
    <source>
        <dbReference type="EMBL" id="GEN80097.1"/>
    </source>
</evidence>
<dbReference type="AlphaFoldDB" id="A0A511YY32"/>
<reference evidence="1 2" key="1">
    <citation type="submission" date="2019-07" db="EMBL/GenBank/DDBJ databases">
        <title>Whole genome shotgun sequence of Actinotalea fermentans NBRC 105374.</title>
        <authorList>
            <person name="Hosoyama A."/>
            <person name="Uohara A."/>
            <person name="Ohji S."/>
            <person name="Ichikawa N."/>
        </authorList>
    </citation>
    <scope>NUCLEOTIDE SEQUENCE [LARGE SCALE GENOMIC DNA]</scope>
    <source>
        <strain evidence="1 2">NBRC 105374</strain>
    </source>
</reference>
<name>A0A511YY32_9CELL</name>
<dbReference type="RefSeq" id="WP_034249152.1">
    <property type="nucleotide sequence ID" value="NZ_BJYK01000005.1"/>
</dbReference>
<protein>
    <submittedName>
        <fullName evidence="1">Uncharacterized protein</fullName>
    </submittedName>
</protein>
<dbReference type="EMBL" id="BJYK01000005">
    <property type="protein sequence ID" value="GEN80097.1"/>
    <property type="molecule type" value="Genomic_DNA"/>
</dbReference>
<comment type="caution">
    <text evidence="1">The sequence shown here is derived from an EMBL/GenBank/DDBJ whole genome shotgun (WGS) entry which is preliminary data.</text>
</comment>
<keyword evidence="2" id="KW-1185">Reference proteome</keyword>
<sequence>MNDLTLALWKAADHATAGREPLPASPVLTRIRRRRTVRYASQGAVGVAAAGAAVVGGVQVASRAPEPTPAATDLADAMTIRCGASIDEFAQPDGAPDVTFNLDASIAMVEPADAEIPFFAFAEATPEVAEQTGSTLTFALVDDGVVVGLPADRWTGGETPGFDEQTDPRQLTAWTDVPFAACQADGSLAGSPAPGTYAVVAYLLPDGPTDWPIPFRSTTVVLHLGDTVDEAGRRPELDSLVVSSEGLGPIQLGGAPPAQAPGAMFEVCVNPSDTSTTTSAWVSTYPFTPGIYGTYTKSIAVRTDGGVVTRLEVVAPGPRTTAGIQVGDTLADLQAAHPDVQLIGHVEHSGSIPGRDVWALVGNDRLLAFEVTTDEPAGAPQFDIGPGTVAAIVAELGTTYQGEEAAIGMGCDS</sequence>
<gene>
    <name evidence="1" type="ORF">AFE02nite_18310</name>
</gene>
<proteinExistence type="predicted"/>
<organism evidence="1 2">
    <name type="scientific">Actinotalea fermentans</name>
    <dbReference type="NCBI Taxonomy" id="43671"/>
    <lineage>
        <taxon>Bacteria</taxon>
        <taxon>Bacillati</taxon>
        <taxon>Actinomycetota</taxon>
        <taxon>Actinomycetes</taxon>
        <taxon>Micrococcales</taxon>
        <taxon>Cellulomonadaceae</taxon>
        <taxon>Actinotalea</taxon>
    </lineage>
</organism>
<accession>A0A511YY32</accession>